<evidence type="ECO:0000313" key="1">
    <source>
        <dbReference type="EMBL" id="GAA4462465.1"/>
    </source>
</evidence>
<dbReference type="Proteomes" id="UP001501175">
    <property type="component" value="Unassembled WGS sequence"/>
</dbReference>
<comment type="caution">
    <text evidence="1">The sequence shown here is derived from an EMBL/GenBank/DDBJ whole genome shotgun (WGS) entry which is preliminary data.</text>
</comment>
<evidence type="ECO:0000313" key="2">
    <source>
        <dbReference type="Proteomes" id="UP001501175"/>
    </source>
</evidence>
<organism evidence="1 2">
    <name type="scientific">Nibrella saemangeumensis</name>
    <dbReference type="NCBI Taxonomy" id="1084526"/>
    <lineage>
        <taxon>Bacteria</taxon>
        <taxon>Pseudomonadati</taxon>
        <taxon>Bacteroidota</taxon>
        <taxon>Cytophagia</taxon>
        <taxon>Cytophagales</taxon>
        <taxon>Spirosomataceae</taxon>
        <taxon>Nibrella</taxon>
    </lineage>
</organism>
<proteinExistence type="predicted"/>
<protein>
    <submittedName>
        <fullName evidence="1">Uncharacterized protein</fullName>
    </submittedName>
</protein>
<gene>
    <name evidence="1" type="ORF">GCM10023189_39170</name>
</gene>
<reference evidence="2" key="1">
    <citation type="journal article" date="2019" name="Int. J. Syst. Evol. Microbiol.">
        <title>The Global Catalogue of Microorganisms (GCM) 10K type strain sequencing project: providing services to taxonomists for standard genome sequencing and annotation.</title>
        <authorList>
            <consortium name="The Broad Institute Genomics Platform"/>
            <consortium name="The Broad Institute Genome Sequencing Center for Infectious Disease"/>
            <person name="Wu L."/>
            <person name="Ma J."/>
        </authorList>
    </citation>
    <scope>NUCLEOTIDE SEQUENCE [LARGE SCALE GENOMIC DNA]</scope>
    <source>
        <strain evidence="2">JCM 17927</strain>
    </source>
</reference>
<dbReference type="EMBL" id="BAABHD010000069">
    <property type="protein sequence ID" value="GAA4462465.1"/>
    <property type="molecule type" value="Genomic_DNA"/>
</dbReference>
<keyword evidence="2" id="KW-1185">Reference proteome</keyword>
<name>A0ABP8N9X6_9BACT</name>
<accession>A0ABP8N9X6</accession>
<sequence length="73" mass="8071">MDWSNTIFAPGNPSTARFDMSFLSLLTASGSAVLQAKTAIHKTSIKRKEELKNNLEVRCSKKCSVELMRLVGL</sequence>